<accession>A0A2I0W794</accession>
<keyword evidence="11" id="KW-1015">Disulfide bond</keyword>
<evidence type="ECO:0000256" key="3">
    <source>
        <dbReference type="ARBA" id="ARBA00022475"/>
    </source>
</evidence>
<feature type="transmembrane region" description="Helical" evidence="14">
    <location>
        <begin position="256"/>
        <end position="276"/>
    </location>
</feature>
<evidence type="ECO:0000256" key="13">
    <source>
        <dbReference type="ARBA" id="ARBA00038393"/>
    </source>
</evidence>
<evidence type="ECO:0000256" key="12">
    <source>
        <dbReference type="ARBA" id="ARBA00024184"/>
    </source>
</evidence>
<evidence type="ECO:0000256" key="15">
    <source>
        <dbReference type="SAM" id="SignalP"/>
    </source>
</evidence>
<dbReference type="EMBL" id="KZ502877">
    <property type="protein sequence ID" value="PKU71534.1"/>
    <property type="molecule type" value="Genomic_DNA"/>
</dbReference>
<feature type="signal peptide" evidence="15">
    <location>
        <begin position="1"/>
        <end position="26"/>
    </location>
</feature>
<evidence type="ECO:0000256" key="5">
    <source>
        <dbReference type="ARBA" id="ARBA00022692"/>
    </source>
</evidence>
<evidence type="ECO:0000256" key="1">
    <source>
        <dbReference type="ARBA" id="ARBA00004251"/>
    </source>
</evidence>
<evidence type="ECO:0000256" key="8">
    <source>
        <dbReference type="ARBA" id="ARBA00022949"/>
    </source>
</evidence>
<evidence type="ECO:0000256" key="10">
    <source>
        <dbReference type="ARBA" id="ARBA00023136"/>
    </source>
</evidence>
<comment type="similarity">
    <text evidence="13">Belongs to the cysteine-rich repeat secretory protein family. Plasmodesmata-located proteins (PDLD) subfamily.</text>
</comment>
<dbReference type="PROSITE" id="PS51473">
    <property type="entry name" value="GNK2"/>
    <property type="match status" value="2"/>
</dbReference>
<evidence type="ECO:0000256" key="9">
    <source>
        <dbReference type="ARBA" id="ARBA00022989"/>
    </source>
</evidence>
<evidence type="ECO:0000256" key="7">
    <source>
        <dbReference type="ARBA" id="ARBA00022737"/>
    </source>
</evidence>
<evidence type="ECO:0000256" key="4">
    <source>
        <dbReference type="ARBA" id="ARBA00022581"/>
    </source>
</evidence>
<dbReference type="Proteomes" id="UP000233837">
    <property type="component" value="Unassembled WGS sequence"/>
</dbReference>
<gene>
    <name evidence="17" type="primary">CRRSP15</name>
    <name evidence="17" type="ORF">MA16_Dca004376</name>
</gene>
<feature type="chain" id="PRO_5014150100" evidence="15">
    <location>
        <begin position="27"/>
        <end position="280"/>
    </location>
</feature>
<keyword evidence="18" id="KW-1185">Reference proteome</keyword>
<evidence type="ECO:0000313" key="17">
    <source>
        <dbReference type="EMBL" id="PKU71534.1"/>
    </source>
</evidence>
<evidence type="ECO:0000256" key="11">
    <source>
        <dbReference type="ARBA" id="ARBA00023157"/>
    </source>
</evidence>
<dbReference type="PANTHER" id="PTHR32080">
    <property type="entry name" value="ANTIFUNGAL PROTEIN GINKBILOBIN-2-LIKE"/>
    <property type="match status" value="1"/>
</dbReference>
<dbReference type="PANTHER" id="PTHR32080:SF2">
    <property type="entry name" value="PLASMODESMATA-LOCATED PROTEIN 8"/>
    <property type="match status" value="1"/>
</dbReference>
<dbReference type="AlphaFoldDB" id="A0A2I0W794"/>
<keyword evidence="10 14" id="KW-0472">Membrane</keyword>
<keyword evidence="8" id="KW-0965">Cell junction</keyword>
<keyword evidence="2" id="KW-0813">Transport</keyword>
<dbReference type="GO" id="GO:0009506">
    <property type="term" value="C:plasmodesma"/>
    <property type="evidence" value="ECO:0007669"/>
    <property type="project" value="UniProtKB-SubCell"/>
</dbReference>
<dbReference type="Gene3D" id="3.30.430.20">
    <property type="entry name" value="Gnk2 domain, C-X8-C-X2-C motif"/>
    <property type="match status" value="2"/>
</dbReference>
<sequence length="280" mass="29611">MLSFKNFQRFLSLAALLSLVTPSVRATNSFIYAACFPSRYPPNTPFQTNLDSLLTSLANSASDSAYNSFASGNSSSSPQGSAAYGLYQCRNDLSTGECSSCVRSAVGQVGLVCPDAYAAALQLDGCLVRYSNEDFLGRLETAVAYKKCGREVSGGDGGEFFRRRDDVLNELVSGEGSRVSSSGTVQGYAQCVGDLSPADCATCLAQAVEQLRNTCGASLAADVFLSKCYARFWASGYYPRAAAAADYTDDDIGRTVAIIVGILAGLALLVVFLSFLKRAC</sequence>
<comment type="subcellular location">
    <subcellularLocation>
        <location evidence="12">Cell junction</location>
        <location evidence="12">Plasmodesma</location>
    </subcellularLocation>
    <subcellularLocation>
        <location evidence="1">Cell membrane</location>
        <topology evidence="1">Single-pass type I membrane protein</topology>
    </subcellularLocation>
</comment>
<dbReference type="GO" id="GO:0005886">
    <property type="term" value="C:plasma membrane"/>
    <property type="evidence" value="ECO:0007669"/>
    <property type="project" value="UniProtKB-SubCell"/>
</dbReference>
<keyword evidence="9 14" id="KW-1133">Transmembrane helix</keyword>
<evidence type="ECO:0000313" key="18">
    <source>
        <dbReference type="Proteomes" id="UP000233837"/>
    </source>
</evidence>
<dbReference type="InterPro" id="IPR002902">
    <property type="entry name" value="GNK2"/>
</dbReference>
<evidence type="ECO:0000256" key="2">
    <source>
        <dbReference type="ARBA" id="ARBA00022448"/>
    </source>
</evidence>
<feature type="domain" description="Gnk2-homologous" evidence="16">
    <location>
        <begin position="139"/>
        <end position="237"/>
    </location>
</feature>
<organism evidence="17 18">
    <name type="scientific">Dendrobium catenatum</name>
    <dbReference type="NCBI Taxonomy" id="906689"/>
    <lineage>
        <taxon>Eukaryota</taxon>
        <taxon>Viridiplantae</taxon>
        <taxon>Streptophyta</taxon>
        <taxon>Embryophyta</taxon>
        <taxon>Tracheophyta</taxon>
        <taxon>Spermatophyta</taxon>
        <taxon>Magnoliopsida</taxon>
        <taxon>Liliopsida</taxon>
        <taxon>Asparagales</taxon>
        <taxon>Orchidaceae</taxon>
        <taxon>Epidendroideae</taxon>
        <taxon>Malaxideae</taxon>
        <taxon>Dendrobiinae</taxon>
        <taxon>Dendrobium</taxon>
    </lineage>
</organism>
<keyword evidence="6 15" id="KW-0732">Signal</keyword>
<evidence type="ECO:0000259" key="16">
    <source>
        <dbReference type="PROSITE" id="PS51473"/>
    </source>
</evidence>
<keyword evidence="5 14" id="KW-0812">Transmembrane</keyword>
<dbReference type="Pfam" id="PF01657">
    <property type="entry name" value="Stress-antifung"/>
    <property type="match status" value="2"/>
</dbReference>
<dbReference type="CDD" id="cd23509">
    <property type="entry name" value="Gnk2-like"/>
    <property type="match status" value="2"/>
</dbReference>
<keyword evidence="4" id="KW-0945">Host-virus interaction</keyword>
<dbReference type="FunFam" id="3.30.430.20:FF:000001">
    <property type="entry name" value="cysteine-rich repeat secretory protein 3"/>
    <property type="match status" value="1"/>
</dbReference>
<dbReference type="InterPro" id="IPR038408">
    <property type="entry name" value="GNK2_sf"/>
</dbReference>
<proteinExistence type="inferred from homology"/>
<protein>
    <submittedName>
        <fullName evidence="17">Cysteine-rich repeat secretory protein 15</fullName>
    </submittedName>
</protein>
<evidence type="ECO:0000256" key="6">
    <source>
        <dbReference type="ARBA" id="ARBA00022729"/>
    </source>
</evidence>
<dbReference type="OrthoDB" id="1097929at2759"/>
<name>A0A2I0W794_9ASPA</name>
<evidence type="ECO:0000256" key="14">
    <source>
        <dbReference type="SAM" id="Phobius"/>
    </source>
</evidence>
<feature type="domain" description="Gnk2-homologous" evidence="16">
    <location>
        <begin position="28"/>
        <end position="135"/>
    </location>
</feature>
<reference evidence="17 18" key="1">
    <citation type="journal article" date="2016" name="Sci. Rep.">
        <title>The Dendrobium catenatum Lindl. genome sequence provides insights into polysaccharide synthase, floral development and adaptive evolution.</title>
        <authorList>
            <person name="Zhang G.Q."/>
            <person name="Xu Q."/>
            <person name="Bian C."/>
            <person name="Tsai W.C."/>
            <person name="Yeh C.M."/>
            <person name="Liu K.W."/>
            <person name="Yoshida K."/>
            <person name="Zhang L.S."/>
            <person name="Chang S.B."/>
            <person name="Chen F."/>
            <person name="Shi Y."/>
            <person name="Su Y.Y."/>
            <person name="Zhang Y.Q."/>
            <person name="Chen L.J."/>
            <person name="Yin Y."/>
            <person name="Lin M."/>
            <person name="Huang H."/>
            <person name="Deng H."/>
            <person name="Wang Z.W."/>
            <person name="Zhu S.L."/>
            <person name="Zhao X."/>
            <person name="Deng C."/>
            <person name="Niu S.C."/>
            <person name="Huang J."/>
            <person name="Wang M."/>
            <person name="Liu G.H."/>
            <person name="Yang H.J."/>
            <person name="Xiao X.J."/>
            <person name="Hsiao Y.Y."/>
            <person name="Wu W.L."/>
            <person name="Chen Y.Y."/>
            <person name="Mitsuda N."/>
            <person name="Ohme-Takagi M."/>
            <person name="Luo Y.B."/>
            <person name="Van de Peer Y."/>
            <person name="Liu Z.J."/>
        </authorList>
    </citation>
    <scope>NUCLEOTIDE SEQUENCE [LARGE SCALE GENOMIC DNA]</scope>
    <source>
        <tissue evidence="17">The whole plant</tissue>
    </source>
</reference>
<keyword evidence="3" id="KW-1003">Cell membrane</keyword>
<reference evidence="17 18" key="2">
    <citation type="journal article" date="2017" name="Nature">
        <title>The Apostasia genome and the evolution of orchids.</title>
        <authorList>
            <person name="Zhang G.Q."/>
            <person name="Liu K.W."/>
            <person name="Li Z."/>
            <person name="Lohaus R."/>
            <person name="Hsiao Y.Y."/>
            <person name="Niu S.C."/>
            <person name="Wang J.Y."/>
            <person name="Lin Y.C."/>
            <person name="Xu Q."/>
            <person name="Chen L.J."/>
            <person name="Yoshida K."/>
            <person name="Fujiwara S."/>
            <person name="Wang Z.W."/>
            <person name="Zhang Y.Q."/>
            <person name="Mitsuda N."/>
            <person name="Wang M."/>
            <person name="Liu G.H."/>
            <person name="Pecoraro L."/>
            <person name="Huang H.X."/>
            <person name="Xiao X.J."/>
            <person name="Lin M."/>
            <person name="Wu X.Y."/>
            <person name="Wu W.L."/>
            <person name="Chen Y.Y."/>
            <person name="Chang S.B."/>
            <person name="Sakamoto S."/>
            <person name="Ohme-Takagi M."/>
            <person name="Yagi M."/>
            <person name="Zeng S.J."/>
            <person name="Shen C.Y."/>
            <person name="Yeh C.M."/>
            <person name="Luo Y.B."/>
            <person name="Tsai W.C."/>
            <person name="Van de Peer Y."/>
            <person name="Liu Z.J."/>
        </authorList>
    </citation>
    <scope>NUCLEOTIDE SEQUENCE [LARGE SCALE GENOMIC DNA]</scope>
    <source>
        <tissue evidence="17">The whole plant</tissue>
    </source>
</reference>
<dbReference type="InterPro" id="IPR051378">
    <property type="entry name" value="Cell2Cell_Antifungal"/>
</dbReference>
<keyword evidence="7" id="KW-0677">Repeat</keyword>